<feature type="region of interest" description="Disordered" evidence="1">
    <location>
        <begin position="130"/>
        <end position="151"/>
    </location>
</feature>
<dbReference type="AlphaFoldDB" id="A0A4R1YIW4"/>
<dbReference type="SUPFAM" id="SSF144064">
    <property type="entry name" value="Heme iron utilization protein-like"/>
    <property type="match status" value="1"/>
</dbReference>
<keyword evidence="3" id="KW-1185">Reference proteome</keyword>
<dbReference type="OrthoDB" id="316630at2"/>
<evidence type="ECO:0000256" key="1">
    <source>
        <dbReference type="SAM" id="MobiDB-lite"/>
    </source>
</evidence>
<gene>
    <name evidence="2" type="ORF">EV216_1331</name>
</gene>
<sequence>MTDLTPFPASRPPCERLDGMPPGIVLSRLAGMGRMRITASSAGVIHERIGPVDRVVRSGGTARIEGAGHAAIVDLAALSTVVLDRGPPWPGAARPRLDFLDIRGERLFSAMPMGGLGRFERTLARISRTPAHAPARSLPARRDSLRTMTPEDSARHPFCRLCATGAKVMITLDRIGLRQNWHGRIDGFTVTMGYLTVESPDFRLHIPAEAIARWQTGPRGLAAIGPEGRPLGLTLISASLA</sequence>
<comment type="caution">
    <text evidence="2">The sequence shown here is derived from an EMBL/GenBank/DDBJ whole genome shotgun (WGS) entry which is preliminary data.</text>
</comment>
<protein>
    <submittedName>
        <fullName evidence="2">Uncharacterized protein</fullName>
    </submittedName>
</protein>
<evidence type="ECO:0000313" key="2">
    <source>
        <dbReference type="EMBL" id="TCM76556.1"/>
    </source>
</evidence>
<dbReference type="RefSeq" id="WP_132696610.1">
    <property type="nucleotide sequence ID" value="NZ_SLVM01000033.1"/>
</dbReference>
<organism evidence="2 3">
    <name type="scientific">Rhodovulum steppense</name>
    <dbReference type="NCBI Taxonomy" id="540251"/>
    <lineage>
        <taxon>Bacteria</taxon>
        <taxon>Pseudomonadati</taxon>
        <taxon>Pseudomonadota</taxon>
        <taxon>Alphaproteobacteria</taxon>
        <taxon>Rhodobacterales</taxon>
        <taxon>Paracoccaceae</taxon>
        <taxon>Rhodovulum</taxon>
    </lineage>
</organism>
<reference evidence="2 3" key="1">
    <citation type="submission" date="2019-03" db="EMBL/GenBank/DDBJ databases">
        <title>Genomic Encyclopedia of Type Strains, Phase IV (KMG-IV): sequencing the most valuable type-strain genomes for metagenomic binning, comparative biology and taxonomic classification.</title>
        <authorList>
            <person name="Goeker M."/>
        </authorList>
    </citation>
    <scope>NUCLEOTIDE SEQUENCE [LARGE SCALE GENOMIC DNA]</scope>
    <source>
        <strain evidence="2 3">DSM 21153</strain>
    </source>
</reference>
<accession>A0A4R1YIW4</accession>
<dbReference type="Proteomes" id="UP000295277">
    <property type="component" value="Unassembled WGS sequence"/>
</dbReference>
<name>A0A4R1YIW4_9RHOB</name>
<proteinExistence type="predicted"/>
<evidence type="ECO:0000313" key="3">
    <source>
        <dbReference type="Proteomes" id="UP000295277"/>
    </source>
</evidence>
<dbReference type="EMBL" id="SLVM01000033">
    <property type="protein sequence ID" value="TCM76556.1"/>
    <property type="molecule type" value="Genomic_DNA"/>
</dbReference>